<organism evidence="2 3">
    <name type="scientific">Handelsmanbacteria sp. (strain RIFCSPLOWO2_12_FULL_64_10)</name>
    <dbReference type="NCBI Taxonomy" id="1817868"/>
    <lineage>
        <taxon>Bacteria</taxon>
        <taxon>Candidatus Handelsmaniibacteriota</taxon>
    </lineage>
</organism>
<gene>
    <name evidence="2" type="ORF">A3F84_21740</name>
</gene>
<dbReference type="Proteomes" id="UP000178606">
    <property type="component" value="Unassembled WGS sequence"/>
</dbReference>
<dbReference type="SUPFAM" id="SSF56601">
    <property type="entry name" value="beta-lactamase/transpeptidase-like"/>
    <property type="match status" value="1"/>
</dbReference>
<dbReference type="PANTHER" id="PTHR43283">
    <property type="entry name" value="BETA-LACTAMASE-RELATED"/>
    <property type="match status" value="1"/>
</dbReference>
<dbReference type="InterPro" id="IPR001466">
    <property type="entry name" value="Beta-lactam-related"/>
</dbReference>
<dbReference type="Gene3D" id="3.40.710.10">
    <property type="entry name" value="DD-peptidase/beta-lactamase superfamily"/>
    <property type="match status" value="1"/>
</dbReference>
<dbReference type="AlphaFoldDB" id="A0A1F6D720"/>
<name>A0A1F6D720_HANXR</name>
<proteinExistence type="predicted"/>
<feature type="domain" description="Beta-lactamase-related" evidence="1">
    <location>
        <begin position="41"/>
        <end position="297"/>
    </location>
</feature>
<dbReference type="EMBL" id="MFKF01000007">
    <property type="protein sequence ID" value="OGG57228.1"/>
    <property type="molecule type" value="Genomic_DNA"/>
</dbReference>
<evidence type="ECO:0000313" key="2">
    <source>
        <dbReference type="EMBL" id="OGG57228.1"/>
    </source>
</evidence>
<reference evidence="2 3" key="1">
    <citation type="journal article" date="2016" name="Nat. Commun.">
        <title>Thousands of microbial genomes shed light on interconnected biogeochemical processes in an aquifer system.</title>
        <authorList>
            <person name="Anantharaman K."/>
            <person name="Brown C.T."/>
            <person name="Hug L.A."/>
            <person name="Sharon I."/>
            <person name="Castelle C.J."/>
            <person name="Probst A.J."/>
            <person name="Thomas B.C."/>
            <person name="Singh A."/>
            <person name="Wilkins M.J."/>
            <person name="Karaoz U."/>
            <person name="Brodie E.L."/>
            <person name="Williams K.H."/>
            <person name="Hubbard S.S."/>
            <person name="Banfield J.F."/>
        </authorList>
    </citation>
    <scope>NUCLEOTIDE SEQUENCE [LARGE SCALE GENOMIC DNA]</scope>
    <source>
        <strain evidence="3">RIFCSPLOWO2_12_FULL_64_10</strain>
    </source>
</reference>
<accession>A0A1F6D720</accession>
<dbReference type="Pfam" id="PF00144">
    <property type="entry name" value="Beta-lactamase"/>
    <property type="match status" value="1"/>
</dbReference>
<dbReference type="InterPro" id="IPR050789">
    <property type="entry name" value="Diverse_Enzym_Activities"/>
</dbReference>
<evidence type="ECO:0000259" key="1">
    <source>
        <dbReference type="Pfam" id="PF00144"/>
    </source>
</evidence>
<sequence length="487" mass="54674">MGNEKVFTTAPSPESLGIPSRAILNFLQRIDTERICMHGFLLVRRNRIAAEVYWAPWSADRKHRMYSVSKSFVSLAVGMMVDEGRLTLDDRIADYFPDKLPEKLHPWLTASTVRDLLTMSTAHSTTSYTRDDPDWVWTFFNRTPSHPPGTIFSYDTAATVVLTATVERLAGMPFLDYMRPRFLDRIGFSADAWCIRTPEGVSWGGSGVICTLRDLARVALACMNGGMWGEERVLPEEYVRAATSRQIDNAIRGNCGYGYQIWRDKENGFSFRGMGSQYAICFPDREFLFTCIADTQGAPAGSAIPAVMREELYPHLSDAPLPENCEAHAELSDKIERLAVLPIPGNPEVRAASEVDGAWYALEDNPMGITRMRLSFKGDQGTWEYTNGQGDNVLRFGIGRVLSGKFPQRNYFGEQIGTVPGIEYDCLASAAWVDEQTLNMEVYITDIYLGTLRISFAFKGEEIGVFMTKQAEWFLDEYNGFAGGKRL</sequence>
<dbReference type="PANTHER" id="PTHR43283:SF7">
    <property type="entry name" value="BETA-LACTAMASE-RELATED DOMAIN-CONTAINING PROTEIN"/>
    <property type="match status" value="1"/>
</dbReference>
<comment type="caution">
    <text evidence="2">The sequence shown here is derived from an EMBL/GenBank/DDBJ whole genome shotgun (WGS) entry which is preliminary data.</text>
</comment>
<dbReference type="InterPro" id="IPR012338">
    <property type="entry name" value="Beta-lactam/transpept-like"/>
</dbReference>
<protein>
    <recommendedName>
        <fullName evidence="1">Beta-lactamase-related domain-containing protein</fullName>
    </recommendedName>
</protein>
<evidence type="ECO:0000313" key="3">
    <source>
        <dbReference type="Proteomes" id="UP000178606"/>
    </source>
</evidence>